<accession>A0A0S3PZE9</accession>
<reference evidence="2 3" key="1">
    <citation type="submission" date="2015-08" db="EMBL/GenBank/DDBJ databases">
        <title>Investigation of the bacterial diversity of lava forest soil.</title>
        <authorList>
            <person name="Lee J.S."/>
        </authorList>
    </citation>
    <scope>NUCLEOTIDE SEQUENCE [LARGE SCALE GENOMIC DNA]</scope>
    <source>
        <strain evidence="2 3">GJW-30</strain>
    </source>
</reference>
<gene>
    <name evidence="2" type="ORF">GJW-30_1_03819</name>
</gene>
<evidence type="ECO:0000256" key="1">
    <source>
        <dbReference type="SAM" id="MobiDB-lite"/>
    </source>
</evidence>
<dbReference type="OrthoDB" id="7923950at2"/>
<feature type="compositionally biased region" description="Low complexity" evidence="1">
    <location>
        <begin position="89"/>
        <end position="98"/>
    </location>
</feature>
<name>A0A0S3PZE9_9BRAD</name>
<protein>
    <recommendedName>
        <fullName evidence="4">DUF5330 domain-containing protein</fullName>
    </recommendedName>
</protein>
<dbReference type="InterPro" id="IPR035220">
    <property type="entry name" value="DUF5330"/>
</dbReference>
<dbReference type="EMBL" id="AP014946">
    <property type="protein sequence ID" value="BAT61262.1"/>
    <property type="molecule type" value="Genomic_DNA"/>
</dbReference>
<dbReference type="Proteomes" id="UP000236884">
    <property type="component" value="Chromosome"/>
</dbReference>
<evidence type="ECO:0000313" key="3">
    <source>
        <dbReference type="Proteomes" id="UP000236884"/>
    </source>
</evidence>
<dbReference type="Pfam" id="PF17264">
    <property type="entry name" value="DUF5330"/>
    <property type="match status" value="1"/>
</dbReference>
<dbReference type="RefSeq" id="WP_096357982.1">
    <property type="nucleotide sequence ID" value="NZ_AP014946.1"/>
</dbReference>
<dbReference type="AlphaFoldDB" id="A0A0S3PZE9"/>
<sequence length="121" mass="12675">MFFLLRAAFWIGLVLILIPTGDQQPVDSKLGTGEAVTAAASILADATRFCDRQPEACTVGSQAASYLGQRAQAGAKRVFGMMSDNSTKAEAAAAPAKPRNVISSQNTLSAADRAIPHRNPS</sequence>
<proteinExistence type="predicted"/>
<keyword evidence="3" id="KW-1185">Reference proteome</keyword>
<dbReference type="KEGG" id="vgo:GJW-30_1_03819"/>
<evidence type="ECO:0008006" key="4">
    <source>
        <dbReference type="Google" id="ProtNLM"/>
    </source>
</evidence>
<evidence type="ECO:0000313" key="2">
    <source>
        <dbReference type="EMBL" id="BAT61262.1"/>
    </source>
</evidence>
<organism evidence="2 3">
    <name type="scientific">Variibacter gotjawalensis</name>
    <dbReference type="NCBI Taxonomy" id="1333996"/>
    <lineage>
        <taxon>Bacteria</taxon>
        <taxon>Pseudomonadati</taxon>
        <taxon>Pseudomonadota</taxon>
        <taxon>Alphaproteobacteria</taxon>
        <taxon>Hyphomicrobiales</taxon>
        <taxon>Nitrobacteraceae</taxon>
        <taxon>Variibacter</taxon>
    </lineage>
</organism>
<feature type="region of interest" description="Disordered" evidence="1">
    <location>
        <begin position="89"/>
        <end position="121"/>
    </location>
</feature>